<sequence length="256" mass="28801">MFKVVRKNWISSALMAASLAAVTPVQASQVNAEQQDVVLTPYSAKYDIRRGGDSYGDGVRELVRTEGGEWQLFTKTDISWFILSDTRELSGQFTTTAGHIQPIAFRYKRTGTGSDKSFAAEFRRERETVVNLDNGRNINVPWQDNLLDEASVVEQLRWDVAKGQTEFDYSVVNESGKPDEYRYARIGEETLSLPYGSVEAVKIKRVRDAGSSRETYYWFAPTLNYSLVKLQQIKEGDEQATLLLKSFSVPALTAAD</sequence>
<feature type="signal peptide" evidence="1">
    <location>
        <begin position="1"/>
        <end position="27"/>
    </location>
</feature>
<proteinExistence type="predicted"/>
<dbReference type="Pfam" id="PF11306">
    <property type="entry name" value="DUF3108"/>
    <property type="match status" value="1"/>
</dbReference>
<name>A0A432ZLR2_9GAMM</name>
<evidence type="ECO:0000256" key="1">
    <source>
        <dbReference type="SAM" id="SignalP"/>
    </source>
</evidence>
<dbReference type="RefSeq" id="WP_126842498.1">
    <property type="nucleotide sequence ID" value="NZ_PIQH01000009.1"/>
</dbReference>
<organism evidence="2 3">
    <name type="scientific">Idiomarina tyrosinivorans</name>
    <dbReference type="NCBI Taxonomy" id="1445662"/>
    <lineage>
        <taxon>Bacteria</taxon>
        <taxon>Pseudomonadati</taxon>
        <taxon>Pseudomonadota</taxon>
        <taxon>Gammaproteobacteria</taxon>
        <taxon>Alteromonadales</taxon>
        <taxon>Idiomarinaceae</taxon>
        <taxon>Idiomarina</taxon>
    </lineage>
</organism>
<keyword evidence="1" id="KW-0732">Signal</keyword>
<dbReference type="OrthoDB" id="6007799at2"/>
<feature type="chain" id="PRO_5019524908" evidence="1">
    <location>
        <begin position="28"/>
        <end position="256"/>
    </location>
</feature>
<dbReference type="EMBL" id="PIQH01000009">
    <property type="protein sequence ID" value="RUO78926.1"/>
    <property type="molecule type" value="Genomic_DNA"/>
</dbReference>
<dbReference type="Proteomes" id="UP000287996">
    <property type="component" value="Unassembled WGS sequence"/>
</dbReference>
<dbReference type="InterPro" id="IPR021457">
    <property type="entry name" value="DUF3108"/>
</dbReference>
<accession>A0A432ZLR2</accession>
<keyword evidence="3" id="KW-1185">Reference proteome</keyword>
<gene>
    <name evidence="2" type="ORF">CWI84_10280</name>
</gene>
<dbReference type="AlphaFoldDB" id="A0A432ZLR2"/>
<reference evidence="2 3" key="1">
    <citation type="journal article" date="2011" name="Front. Microbiol.">
        <title>Genomic signatures of strain selection and enhancement in Bacillus atrophaeus var. globigii, a historical biowarfare simulant.</title>
        <authorList>
            <person name="Gibbons H.S."/>
            <person name="Broomall S.M."/>
            <person name="McNew L.A."/>
            <person name="Daligault H."/>
            <person name="Chapman C."/>
            <person name="Bruce D."/>
            <person name="Karavis M."/>
            <person name="Krepps M."/>
            <person name="McGregor P.A."/>
            <person name="Hong C."/>
            <person name="Park K.H."/>
            <person name="Akmal A."/>
            <person name="Feldman A."/>
            <person name="Lin J.S."/>
            <person name="Chang W.E."/>
            <person name="Higgs B.W."/>
            <person name="Demirev P."/>
            <person name="Lindquist J."/>
            <person name="Liem A."/>
            <person name="Fochler E."/>
            <person name="Read T.D."/>
            <person name="Tapia R."/>
            <person name="Johnson S."/>
            <person name="Bishop-Lilly K.A."/>
            <person name="Detter C."/>
            <person name="Han C."/>
            <person name="Sozhamannan S."/>
            <person name="Rosenzweig C.N."/>
            <person name="Skowronski E.W."/>
        </authorList>
    </citation>
    <scope>NUCLEOTIDE SEQUENCE [LARGE SCALE GENOMIC DNA]</scope>
    <source>
        <strain evidence="2 3">CC-PW-9</strain>
    </source>
</reference>
<evidence type="ECO:0000313" key="2">
    <source>
        <dbReference type="EMBL" id="RUO78926.1"/>
    </source>
</evidence>
<evidence type="ECO:0000313" key="3">
    <source>
        <dbReference type="Proteomes" id="UP000287996"/>
    </source>
</evidence>
<comment type="caution">
    <text evidence="2">The sequence shown here is derived from an EMBL/GenBank/DDBJ whole genome shotgun (WGS) entry which is preliminary data.</text>
</comment>
<protein>
    <submittedName>
        <fullName evidence="2">DUF3108 domain-containing protein</fullName>
    </submittedName>
</protein>